<feature type="domain" description="AMP-dependent synthetase/ligase" evidence="2">
    <location>
        <begin position="475"/>
        <end position="821"/>
    </location>
</feature>
<dbReference type="Gene3D" id="2.30.38.10">
    <property type="entry name" value="Luciferase, Domain 3"/>
    <property type="match status" value="1"/>
</dbReference>
<feature type="domain" description="Condensation" evidence="3">
    <location>
        <begin position="44"/>
        <end position="356"/>
    </location>
</feature>
<dbReference type="InterPro" id="IPR000873">
    <property type="entry name" value="AMP-dep_synth/lig_dom"/>
</dbReference>
<evidence type="ECO:0000259" key="4">
    <source>
        <dbReference type="Pfam" id="PF13193"/>
    </source>
</evidence>
<evidence type="ECO:0000256" key="1">
    <source>
        <dbReference type="SAM" id="MobiDB-lite"/>
    </source>
</evidence>
<sequence>MRHDLDAQPISEQQIALVRTAEPRDGDDGRARNAISRLTCGLPLNSEHLLHAVSGTVTAFPLLRSSFDLLADPGPQQLLHGEAGCEPSVVDLRTIPAVAQNRAVEDAVHALAQRPFDLSRAPLLRIAAFHLSDSCFELVVVSHPALIDRRSQRTLLTEIVHGYLALRTGVSWGHPASSASEVPPPRAVPAPSSAFSDDVAHWSEEFADFTAPDASYWITPPGSADEQSPASAVIREVDLDDGLVKRLAEVADSHGASLAEVVLAVHAKATAVATGRTDFAIGIEQDRWASAETHPIGIATATLAARIKLVPGSWASALAEVRRATEAAAAYAHLSHQRLQKVVNVGHLLDTNFVYSETALEAALLGGPAGELSALPVDAGSARSPFDGTLQAEVFHNTTTKKVRLRLTAGPGLAPGQLDEVRQLHLRAFEACAAGHQLHQDAELLPAHHLSLTLGEWNGLARPYRLDQPVHHLIEQQVRKTPDEIAVVDSDVALTYQELNSRANRLAHRLRALGVDVGSVVGVYGRRDAGLLIAFLGVLKAGAAYLPLDPKQPADRVAHMLRDAQVDLVLSDSTYANAVPSGSWEVLRTDDPSTTEGLPDTDLGPTSCADDLMYVIYTSGSTGQPKGVEVPHRGVANFLQCGVETFGADRTGGAPVFSSVAFDMVVSNLYVPLLMGQRVCMISESLDLFQIAERLRELAPFAFIKLTPGQLDTFAELIPAQEARCLAGMLVVGADAFPVRTLRHWRRLDPETPILNEYGPTEASVGNTLYRTDGTEQGDLLPIGRPIPNTTMYVLDDHGAPAPIGVPGHLYIGGACVVRGYANRPDLTAERFVEDHLDQRYGPRMYRTGDIGRWLPSGALEFLGRIDDQLKIRGYRVAPAEVETTMVRHPAVTEAVVVGVGARRETHALAGYYVTETGLPPEELRSFLSGILPDYLVPSFLIPIREVPLNRNGKVDRAALPAPGRHRSELSRRQSAAAGPVGQTVERLWRRAHGSAPEGIDAQVAGPDCDLIASTRLAAAVSREFALPLASALAMVDRSSTFGQLCEELLRVAPAHAADEHTDTPATAEPGFDAQRGEAHR</sequence>
<dbReference type="Gene3D" id="3.40.50.980">
    <property type="match status" value="2"/>
</dbReference>
<dbReference type="Pfam" id="PF13193">
    <property type="entry name" value="AMP-binding_C"/>
    <property type="match status" value="1"/>
</dbReference>
<dbReference type="InterPro" id="IPR025110">
    <property type="entry name" value="AMP-bd_C"/>
</dbReference>
<dbReference type="InterPro" id="IPR045851">
    <property type="entry name" value="AMP-bd_C_sf"/>
</dbReference>
<dbReference type="NCBIfam" id="TIGR01733">
    <property type="entry name" value="AA-adenyl-dom"/>
    <property type="match status" value="1"/>
</dbReference>
<feature type="domain" description="AMP-binding enzyme C-terminal" evidence="4">
    <location>
        <begin position="881"/>
        <end position="954"/>
    </location>
</feature>
<dbReference type="CDD" id="cd05930">
    <property type="entry name" value="A_NRPS"/>
    <property type="match status" value="1"/>
</dbReference>
<proteinExistence type="predicted"/>
<dbReference type="Pfam" id="PF00668">
    <property type="entry name" value="Condensation"/>
    <property type="match status" value="1"/>
</dbReference>
<organism evidence="5">
    <name type="scientific">Streptomyces althioticus</name>
    <dbReference type="NCBI Taxonomy" id="83380"/>
    <lineage>
        <taxon>Bacteria</taxon>
        <taxon>Bacillati</taxon>
        <taxon>Actinomycetota</taxon>
        <taxon>Actinomycetes</taxon>
        <taxon>Kitasatosporales</taxon>
        <taxon>Streptomycetaceae</taxon>
        <taxon>Streptomyces</taxon>
        <taxon>Streptomyces althioticus group</taxon>
    </lineage>
</organism>
<evidence type="ECO:0000259" key="3">
    <source>
        <dbReference type="Pfam" id="PF00668"/>
    </source>
</evidence>
<dbReference type="EMBL" id="CP109208">
    <property type="protein sequence ID" value="WUU58461.1"/>
    <property type="molecule type" value="Genomic_DNA"/>
</dbReference>
<evidence type="ECO:0000313" key="5">
    <source>
        <dbReference type="EMBL" id="WUU58461.1"/>
    </source>
</evidence>
<protein>
    <submittedName>
        <fullName evidence="5">Amino acid adenylation domain-containing protein</fullName>
    </submittedName>
</protein>
<dbReference type="Gene3D" id="3.30.300.30">
    <property type="match status" value="1"/>
</dbReference>
<accession>A0ABZ1YIE6</accession>
<dbReference type="InterPro" id="IPR023213">
    <property type="entry name" value="CAT-like_dom_sf"/>
</dbReference>
<dbReference type="SUPFAM" id="SSF56801">
    <property type="entry name" value="Acetyl-CoA synthetase-like"/>
    <property type="match status" value="1"/>
</dbReference>
<dbReference type="InterPro" id="IPR020845">
    <property type="entry name" value="AMP-binding_CS"/>
</dbReference>
<name>A0ABZ1YIE6_9ACTN</name>
<dbReference type="Pfam" id="PF00501">
    <property type="entry name" value="AMP-binding"/>
    <property type="match status" value="1"/>
</dbReference>
<dbReference type="InterPro" id="IPR010071">
    <property type="entry name" value="AA_adenyl_dom"/>
</dbReference>
<dbReference type="RefSeq" id="WP_266477818.1">
    <property type="nucleotide sequence ID" value="NZ_CP109208.1"/>
</dbReference>
<dbReference type="InterPro" id="IPR001242">
    <property type="entry name" value="Condensation_dom"/>
</dbReference>
<feature type="region of interest" description="Disordered" evidence="1">
    <location>
        <begin position="958"/>
        <end position="982"/>
    </location>
</feature>
<feature type="region of interest" description="Disordered" evidence="1">
    <location>
        <begin position="1058"/>
        <end position="1081"/>
    </location>
</feature>
<reference evidence="5" key="1">
    <citation type="submission" date="2022-10" db="EMBL/GenBank/DDBJ databases">
        <title>The complete genomes of actinobacterial strains from the NBC collection.</title>
        <authorList>
            <person name="Joergensen T.S."/>
            <person name="Alvarez Arevalo M."/>
            <person name="Sterndorff E.B."/>
            <person name="Faurdal D."/>
            <person name="Vuksanovic O."/>
            <person name="Mourched A.-S."/>
            <person name="Charusanti P."/>
            <person name="Shaw S."/>
            <person name="Blin K."/>
            <person name="Weber T."/>
        </authorList>
    </citation>
    <scope>NUCLEOTIDE SEQUENCE [LARGE SCALE GENOMIC DNA]</scope>
    <source>
        <strain evidence="5">NBC 01686</strain>
        <plasmid evidence="5">unnamed1</plasmid>
    </source>
</reference>
<dbReference type="PANTHER" id="PTHR45527:SF1">
    <property type="entry name" value="FATTY ACID SYNTHASE"/>
    <property type="match status" value="1"/>
</dbReference>
<evidence type="ECO:0000259" key="2">
    <source>
        <dbReference type="Pfam" id="PF00501"/>
    </source>
</evidence>
<dbReference type="Gene3D" id="3.30.559.30">
    <property type="entry name" value="Nonribosomal peptide synthetase, condensation domain"/>
    <property type="match status" value="1"/>
</dbReference>
<dbReference type="SUPFAM" id="SSF52777">
    <property type="entry name" value="CoA-dependent acyltransferases"/>
    <property type="match status" value="2"/>
</dbReference>
<gene>
    <name evidence="5" type="ORF">OIE82_35365</name>
</gene>
<keyword evidence="5" id="KW-0614">Plasmid</keyword>
<dbReference type="Gene3D" id="3.30.559.10">
    <property type="entry name" value="Chloramphenicol acetyltransferase-like domain"/>
    <property type="match status" value="1"/>
</dbReference>
<geneLocation type="plasmid" evidence="5">
    <name>unnamed1</name>
</geneLocation>
<dbReference type="PROSITE" id="PS00455">
    <property type="entry name" value="AMP_BINDING"/>
    <property type="match status" value="1"/>
</dbReference>
<dbReference type="PANTHER" id="PTHR45527">
    <property type="entry name" value="NONRIBOSOMAL PEPTIDE SYNTHETASE"/>
    <property type="match status" value="1"/>
</dbReference>